<dbReference type="PANTHER" id="PTHR35460">
    <property type="entry name" value="TRNA LIGASE 1"/>
    <property type="match status" value="1"/>
</dbReference>
<feature type="region of interest" description="Disordered" evidence="1">
    <location>
        <begin position="42"/>
        <end position="74"/>
    </location>
</feature>
<dbReference type="PANTHER" id="PTHR35460:SF1">
    <property type="entry name" value="TRNA LIGASE 1"/>
    <property type="match status" value="1"/>
</dbReference>
<dbReference type="Gramene" id="CDY06286">
    <property type="protein sequence ID" value="CDY06286"/>
    <property type="gene ID" value="GSBRNA2T00122209001"/>
</dbReference>
<reference evidence="3" key="1">
    <citation type="submission" date="2021-01" db="EMBL/GenBank/DDBJ databases">
        <authorList>
            <consortium name="Genoscope - CEA"/>
            <person name="William W."/>
        </authorList>
    </citation>
    <scope>NUCLEOTIDE SEQUENCE</scope>
</reference>
<dbReference type="Proteomes" id="UP001295469">
    <property type="component" value="Chromosome A09"/>
</dbReference>
<dbReference type="InterPro" id="IPR015965">
    <property type="entry name" value="tRNA_lig_PDEase"/>
</dbReference>
<feature type="compositionally biased region" description="Basic and acidic residues" evidence="1">
    <location>
        <begin position="42"/>
        <end position="54"/>
    </location>
</feature>
<feature type="compositionally biased region" description="Polar residues" evidence="1">
    <location>
        <begin position="58"/>
        <end position="74"/>
    </location>
</feature>
<protein>
    <submittedName>
        <fullName evidence="3">(rape) hypothetical protein</fullName>
    </submittedName>
</protein>
<organism evidence="3">
    <name type="scientific">Brassica napus</name>
    <name type="common">Rape</name>
    <dbReference type="NCBI Taxonomy" id="3708"/>
    <lineage>
        <taxon>Eukaryota</taxon>
        <taxon>Viridiplantae</taxon>
        <taxon>Streptophyta</taxon>
        <taxon>Embryophyta</taxon>
        <taxon>Tracheophyta</taxon>
        <taxon>Spermatophyta</taxon>
        <taxon>Magnoliopsida</taxon>
        <taxon>eudicotyledons</taxon>
        <taxon>Gunneridae</taxon>
        <taxon>Pentapetalae</taxon>
        <taxon>rosids</taxon>
        <taxon>malvids</taxon>
        <taxon>Brassicales</taxon>
        <taxon>Brassicaceae</taxon>
        <taxon>Brassiceae</taxon>
        <taxon>Brassica</taxon>
    </lineage>
</organism>
<dbReference type="OrthoDB" id="1912039at2759"/>
<dbReference type="InterPro" id="IPR038837">
    <property type="entry name" value="tRNA_ligase_1"/>
</dbReference>
<dbReference type="Pfam" id="PF08302">
    <property type="entry name" value="tRNA_lig_CPD"/>
    <property type="match status" value="1"/>
</dbReference>
<dbReference type="GO" id="GO:0003972">
    <property type="term" value="F:RNA ligase (ATP) activity"/>
    <property type="evidence" value="ECO:0007669"/>
    <property type="project" value="InterPro"/>
</dbReference>
<gene>
    <name evidence="3" type="ORF">DARMORV10_A09P66110.1</name>
</gene>
<dbReference type="KEGG" id="bna:106420223"/>
<feature type="domain" description="tRNA ligase phosphodiesterase" evidence="2">
    <location>
        <begin position="952"/>
        <end position="1095"/>
    </location>
</feature>
<dbReference type="EMBL" id="HG994363">
    <property type="protein sequence ID" value="CAF2051728.1"/>
    <property type="molecule type" value="Genomic_DNA"/>
</dbReference>
<dbReference type="AlphaFoldDB" id="A0A816PRZ1"/>
<dbReference type="OMA" id="GKEAPRM"/>
<proteinExistence type="predicted"/>
<evidence type="ECO:0000259" key="2">
    <source>
        <dbReference type="Pfam" id="PF08302"/>
    </source>
</evidence>
<dbReference type="GO" id="GO:0006388">
    <property type="term" value="P:tRNA splicing, via endonucleolytic cleavage and ligation"/>
    <property type="evidence" value="ECO:0007669"/>
    <property type="project" value="InterPro"/>
</dbReference>
<dbReference type="GO" id="GO:0005524">
    <property type="term" value="F:ATP binding"/>
    <property type="evidence" value="ECO:0007669"/>
    <property type="project" value="InterPro"/>
</dbReference>
<evidence type="ECO:0000256" key="1">
    <source>
        <dbReference type="SAM" id="MobiDB-lite"/>
    </source>
</evidence>
<accession>A0A816PRZ1</accession>
<evidence type="ECO:0000313" key="3">
    <source>
        <dbReference type="EMBL" id="CAF2051728.1"/>
    </source>
</evidence>
<sequence>MSLVPRRTLLTFSLLRSSSPHVTLAPHLCFNSDMPKKQIKRVHGDQKWQVKPKMDAPSGSSSDRSVTTETVNSQLSGLSLEEKNTNAQVWKPKSYGSKVSVNQRKFLEDFTVDKSSCCQAQIRATFYPKFENEKTDQEIRTRMIEMVSKGLATVEVSLKHSGSLFMYAGHSGGAYAKNSFGNIYTAVGVFVLSRMFREAWGTKALNKEAEFNDFLEKNRMCISMELVTAVLGDHGQRPLDDYVVVTAVTELGNGKPKFYSTSEIIAFCRKWRLPTNHVWLFSTRKSVTSFFAAFDALCEEGTATSVCRALDEVADISVPASKDHVKVQGEILEGLVARIVSSGSARDMENVLRDHPPPPFDGADLNLGLSLREICAAHRSNEEQQIKALLKSVGPSFCPSDLDWFGDESADSHSKNADKSVVTKFLQAQPADYSTSKLQEMIRLMKEKRLPAAFKCYHNFNRANDVSPENLFYKLVVHVHSDSGFRRYQREMRHMPGLWPLYRGFFVDINLFKSNKGRDQMALKSIDSAVKDASENSGQQGKDGLADDDANLMIKLKFLTYKLRTFLIRNGLSILFKEGPAAYKAYYLRQMKIWGTSDGKQKELCKMLDEWAAHIKRKCGNKQLSSSIYLSEAEPFLEQYAKRSPKNQVLVGSAGNLVRAEDFLALVDGDLDEEGDLMKKDEVTPATPEPAVKEAVQKAEGLIVFFPGIPGCAKSALCKELLNAPGGLGDDRSVHTLMGDLVKGKYWPKVADERRKKPQSIMLADKNAPNEDVWRQIEDMCRRTRTSAVPVVPDSEGTESNPYSLDALAVFMFRVIQRVNHPGNLDKASSNAGYVLLMFYHLYEGKNRKEFESELIDRFGSLVKMPLLRSERSPLPDPVKSIIEEGIDLFQLHSRRHGRLESSKGTYAAEWAKWEKQLRNTLAANSQYLNSIQVPFESAVQHVREELKRIAKGEYKPPSSEKTKHGSIVFAAINLPVTQVHSLLEKLAESNPTMRSFLEGKKHRIEEKLERAHVTLAHKRSHGVAAVARYGQHLNREVPVELTELIFNDKMAAFTAHVGSVDGETIVSKNEWPHVTLWTAEGVTAKEANALPQLYADGKASRVVIDPPASVAGPLEFF</sequence>
<name>A0A816PRZ1_BRANA</name>